<feature type="chain" id="PRO_5011681199" evidence="1">
    <location>
        <begin position="29"/>
        <end position="391"/>
    </location>
</feature>
<feature type="domain" description="Glucose/Sorbosone dehydrogenase" evidence="2">
    <location>
        <begin position="53"/>
        <end position="388"/>
    </location>
</feature>
<dbReference type="Pfam" id="PF07995">
    <property type="entry name" value="GSDH"/>
    <property type="match status" value="1"/>
</dbReference>
<protein>
    <submittedName>
        <fullName evidence="3">Glucose/arabinose dehydrogenase, beta-propeller fold</fullName>
    </submittedName>
</protein>
<evidence type="ECO:0000256" key="1">
    <source>
        <dbReference type="SAM" id="SignalP"/>
    </source>
</evidence>
<name>A0A1I1UEI6_9BURK</name>
<proteinExistence type="predicted"/>
<dbReference type="STRING" id="1164594.SAMN05216204_13343"/>
<dbReference type="EMBL" id="FOLD01000033">
    <property type="protein sequence ID" value="SFD69256.1"/>
    <property type="molecule type" value="Genomic_DNA"/>
</dbReference>
<dbReference type="InterPro" id="IPR011042">
    <property type="entry name" value="6-blade_b-propeller_TolB-like"/>
</dbReference>
<dbReference type="InterPro" id="IPR012938">
    <property type="entry name" value="Glc/Sorbosone_DH"/>
</dbReference>
<evidence type="ECO:0000313" key="3">
    <source>
        <dbReference type="EMBL" id="SFD69256.1"/>
    </source>
</evidence>
<evidence type="ECO:0000313" key="4">
    <source>
        <dbReference type="Proteomes" id="UP000198639"/>
    </source>
</evidence>
<dbReference type="Gene3D" id="2.120.10.30">
    <property type="entry name" value="TolB, C-terminal domain"/>
    <property type="match status" value="1"/>
</dbReference>
<keyword evidence="1" id="KW-0732">Signal</keyword>
<dbReference type="SUPFAM" id="SSF50952">
    <property type="entry name" value="Soluble quinoprotein glucose dehydrogenase"/>
    <property type="match status" value="1"/>
</dbReference>
<keyword evidence="4" id="KW-1185">Reference proteome</keyword>
<dbReference type="PANTHER" id="PTHR19328:SF75">
    <property type="entry name" value="ALDOSE SUGAR DEHYDROGENASE YLII"/>
    <property type="match status" value="1"/>
</dbReference>
<organism evidence="3 4">
    <name type="scientific">Massilia yuzhufengensis</name>
    <dbReference type="NCBI Taxonomy" id="1164594"/>
    <lineage>
        <taxon>Bacteria</taxon>
        <taxon>Pseudomonadati</taxon>
        <taxon>Pseudomonadota</taxon>
        <taxon>Betaproteobacteria</taxon>
        <taxon>Burkholderiales</taxon>
        <taxon>Oxalobacteraceae</taxon>
        <taxon>Telluria group</taxon>
        <taxon>Massilia</taxon>
    </lineage>
</organism>
<dbReference type="Proteomes" id="UP000198639">
    <property type="component" value="Unassembled WGS sequence"/>
</dbReference>
<reference evidence="4" key="1">
    <citation type="submission" date="2016-10" db="EMBL/GenBank/DDBJ databases">
        <authorList>
            <person name="Varghese N."/>
            <person name="Submissions S."/>
        </authorList>
    </citation>
    <scope>NUCLEOTIDE SEQUENCE [LARGE SCALE GENOMIC DNA]</scope>
    <source>
        <strain evidence="4">CGMCC 1.12041</strain>
    </source>
</reference>
<dbReference type="PANTHER" id="PTHR19328">
    <property type="entry name" value="HEDGEHOG-INTERACTING PROTEIN"/>
    <property type="match status" value="1"/>
</dbReference>
<sequence>MTSYQRTLAQRQIVVATLFTTLAGLASAQAIQPVAEPPAAKGWRAETVADGLPQPWGMAWLADGRLLVTGKKGTLHLLNGKRFENIALESLPALFTGGQGGLLDIAVHPADKGPNPRIYLTLASGTQDENRTVLVQGVFDGKRVHGIKTIFTALPAKSGGQHFGSRIVFLKDGTLLMSIGDGGNPPQRVGPMLARDQAQNLGSHNGAILHLTADGKPAAGNPLAGQQGALPELWSIGHRNIQGIAVDPQSGRVWASEHGPRGGDEINAIEAGKNYGWPLQSYGLDYSSREPIGTKVVPGMVQPIVVWVPSPAPSGLAYYTGKAFPQWQGSLFSGSLAGEDIRRVALDAQGRVTRQEKLAIGKRVRDVRQGPDGHLYAITDETNGKLLRIVP</sequence>
<dbReference type="OrthoDB" id="9770043at2"/>
<evidence type="ECO:0000259" key="2">
    <source>
        <dbReference type="Pfam" id="PF07995"/>
    </source>
</evidence>
<dbReference type="AlphaFoldDB" id="A0A1I1UEI6"/>
<gene>
    <name evidence="3" type="ORF">SAMN05216204_13343</name>
</gene>
<feature type="signal peptide" evidence="1">
    <location>
        <begin position="1"/>
        <end position="28"/>
    </location>
</feature>
<dbReference type="InterPro" id="IPR011041">
    <property type="entry name" value="Quinoprot_gluc/sorb_DH_b-prop"/>
</dbReference>
<accession>A0A1I1UEI6</accession>